<dbReference type="Pfam" id="PF00759">
    <property type="entry name" value="Glyco_hydro_9"/>
    <property type="match status" value="2"/>
</dbReference>
<feature type="domain" description="Fibronectin type-III" evidence="6">
    <location>
        <begin position="764"/>
        <end position="852"/>
    </location>
</feature>
<dbReference type="SUPFAM" id="SSF49265">
    <property type="entry name" value="Fibronectin type III"/>
    <property type="match status" value="1"/>
</dbReference>
<dbReference type="PROSITE" id="PS50853">
    <property type="entry name" value="FN3"/>
    <property type="match status" value="2"/>
</dbReference>
<dbReference type="InterPro" id="IPR013783">
    <property type="entry name" value="Ig-like_fold"/>
</dbReference>
<keyword evidence="1 8" id="KW-0378">Hydrolase</keyword>
<dbReference type="Gene3D" id="1.50.10.10">
    <property type="match status" value="1"/>
</dbReference>
<evidence type="ECO:0000313" key="8">
    <source>
        <dbReference type="EMBL" id="EXM37567.1"/>
    </source>
</evidence>
<dbReference type="GO" id="GO:0030248">
    <property type="term" value="F:cellulose binding"/>
    <property type="evidence" value="ECO:0007669"/>
    <property type="project" value="InterPro"/>
</dbReference>
<dbReference type="InterPro" id="IPR012341">
    <property type="entry name" value="6hp_glycosidase-like_sf"/>
</dbReference>
<evidence type="ECO:0000256" key="5">
    <source>
        <dbReference type="SAM" id="SignalP"/>
    </source>
</evidence>
<dbReference type="InterPro" id="IPR036116">
    <property type="entry name" value="FN3_sf"/>
</dbReference>
<dbReference type="SMART" id="SM00060">
    <property type="entry name" value="FN3"/>
    <property type="match status" value="2"/>
</dbReference>
<evidence type="ECO:0000256" key="4">
    <source>
        <dbReference type="ARBA" id="ARBA00023326"/>
    </source>
</evidence>
<dbReference type="Gene3D" id="2.60.40.710">
    <property type="entry name" value="Endoglucanase-like"/>
    <property type="match status" value="1"/>
</dbReference>
<proteinExistence type="predicted"/>
<dbReference type="InterPro" id="IPR008965">
    <property type="entry name" value="CBM2/CBM3_carb-bd_dom_sf"/>
</dbReference>
<name>A0A011UWL6_RUMAL</name>
<dbReference type="PATRIC" id="fig|1341156.4.peg.3737"/>
<dbReference type="SUPFAM" id="SSF48208">
    <property type="entry name" value="Six-hairpin glycosidases"/>
    <property type="match status" value="1"/>
</dbReference>
<dbReference type="InterPro" id="IPR001956">
    <property type="entry name" value="CBM3"/>
</dbReference>
<dbReference type="GO" id="GO:0004553">
    <property type="term" value="F:hydrolase activity, hydrolyzing O-glycosyl compounds"/>
    <property type="evidence" value="ECO:0007669"/>
    <property type="project" value="InterPro"/>
</dbReference>
<reference evidence="8 9" key="1">
    <citation type="submission" date="2013-06" db="EMBL/GenBank/DDBJ databases">
        <title>Rumen cellulosomics: divergent fiber-degrading strategies revealed by comparative genome-wide analysis of six Ruminococcal strains.</title>
        <authorList>
            <person name="Dassa B."/>
            <person name="Borovok I."/>
            <person name="Lamed R."/>
            <person name="Flint H."/>
            <person name="Yeoman C.J."/>
            <person name="White B."/>
            <person name="Bayer E.A."/>
        </authorList>
    </citation>
    <scope>NUCLEOTIDE SEQUENCE [LARGE SCALE GENOMIC DNA]</scope>
    <source>
        <strain evidence="8 9">SY3</strain>
    </source>
</reference>
<keyword evidence="2" id="KW-0119">Carbohydrate metabolism</keyword>
<feature type="domain" description="Fibronectin type-III" evidence="6">
    <location>
        <begin position="859"/>
        <end position="950"/>
    </location>
</feature>
<gene>
    <name evidence="8" type="ORF">RASY3_13570</name>
</gene>
<sequence length="950" mass="106581">MKLRNRLLAAAASASLVLSQAAYFAPAVHAADELKDALANSSSVKYDFARALQYSMYFYDANMCGDDVEGNNRFEWRGNCHTYDSKVPLHPIEDWEGVNLTESQIKKYKSLLDPDGDGYVDVAGGYHDAGDHVKFGMPENYAASTVGWGYYEFRDSYIKIGEQDHIETILRHFNDYLMKCTFLDKNGDVVLHCYQVGDGDLDHSFWNSPEMDEMARSAFFLTPEKPQTDYAASAAASLAINYLNFKDTDKTYAQKSLKYAKALFKFAKDNPKDLSDNGDGPKGYYRSSKWEDDYCWAAAWLYKITGDHMYLEEIYPNYDFYAAPCYVHCWNDVWGGVQCILGEICRDTPYTKGEYVYPDFIEEFKKAANKSPYEQMNCWESVEKAINTYMKGGVGKVTPQGYWWLDTWGSARYNTAAQLEALVYTKYNGDKPNKYSDWAKSQMEYLMGNNDITYLERIEENNAAEKNGEPKPWSDDELHGSRSFIVGFNENSVQYPHHRASSGLTKCEDPDPQRYVLFGALAGGPDNQDRHNDITKDWIYNEVTIDYNAAFVGASAGLYKYYGTSQMAPTKNFPPKPTFSGSNGGSTSNECWVTACGIDDLHSDGAGVTKVSLYVMTASTKKVEDLTVRYYFSTKGMKDPNNIKVSELYDQAAVEAAPANGTISGPYKYDKMNDMYYAEIKWDDYNIANSGKKYQFTVGLYYGDNWDPTDDPSYKDLKIYEVDDAFFATGTEVKTENICVYSGDKLVGGIEPDGSKPEFDEPEETTEPTVTCKSTTTSTASISWNSVDGVSKYGVFGYTNGKWSKLAETASTSYNFSGLKAGTSYKVAVLANKNGSYSGDFSKAITFKTKTESSSTNDPVINVKVEYSEQYHQIRFSWSPVKGATNYGIAVYLAGKWRVQTSKIPASTLSYITPKNLTPGMTYRVAIAAKVNGEWTPNNPVKNYIKVTVK</sequence>
<keyword evidence="5" id="KW-0732">Signal</keyword>
<dbReference type="CDD" id="cd00063">
    <property type="entry name" value="FN3"/>
    <property type="match status" value="2"/>
</dbReference>
<dbReference type="EMBL" id="JEOB01000004">
    <property type="protein sequence ID" value="EXM37567.1"/>
    <property type="molecule type" value="Genomic_DNA"/>
</dbReference>
<feature type="domain" description="CBM3" evidence="7">
    <location>
        <begin position="587"/>
        <end position="753"/>
    </location>
</feature>
<organism evidence="8 9">
    <name type="scientific">Ruminococcus albus SY3</name>
    <dbReference type="NCBI Taxonomy" id="1341156"/>
    <lineage>
        <taxon>Bacteria</taxon>
        <taxon>Bacillati</taxon>
        <taxon>Bacillota</taxon>
        <taxon>Clostridia</taxon>
        <taxon>Eubacteriales</taxon>
        <taxon>Oscillospiraceae</taxon>
        <taxon>Ruminococcus</taxon>
    </lineage>
</organism>
<dbReference type="PANTHER" id="PTHR22298">
    <property type="entry name" value="ENDO-1,4-BETA-GLUCANASE"/>
    <property type="match status" value="1"/>
</dbReference>
<keyword evidence="3" id="KW-0326">Glycosidase</keyword>
<dbReference type="Gene3D" id="2.60.40.10">
    <property type="entry name" value="Immunoglobulins"/>
    <property type="match status" value="2"/>
</dbReference>
<evidence type="ECO:0000259" key="7">
    <source>
        <dbReference type="PROSITE" id="PS51172"/>
    </source>
</evidence>
<keyword evidence="4" id="KW-0624">Polysaccharide degradation</keyword>
<dbReference type="InterPro" id="IPR003961">
    <property type="entry name" value="FN3_dom"/>
</dbReference>
<feature type="signal peptide" evidence="5">
    <location>
        <begin position="1"/>
        <end position="30"/>
    </location>
</feature>
<evidence type="ECO:0000259" key="6">
    <source>
        <dbReference type="PROSITE" id="PS50853"/>
    </source>
</evidence>
<comment type="caution">
    <text evidence="8">The sequence shown here is derived from an EMBL/GenBank/DDBJ whole genome shotgun (WGS) entry which is preliminary data.</text>
</comment>
<dbReference type="RefSeq" id="WP_242836170.1">
    <property type="nucleotide sequence ID" value="NZ_JEOB01000004.1"/>
</dbReference>
<dbReference type="SUPFAM" id="SSF49384">
    <property type="entry name" value="Carbohydrate-binding domain"/>
    <property type="match status" value="1"/>
</dbReference>
<dbReference type="Pfam" id="PF00041">
    <property type="entry name" value="fn3"/>
    <property type="match status" value="1"/>
</dbReference>
<dbReference type="InterPro" id="IPR008928">
    <property type="entry name" value="6-hairpin_glycosidase_sf"/>
</dbReference>
<evidence type="ECO:0000256" key="3">
    <source>
        <dbReference type="ARBA" id="ARBA00023295"/>
    </source>
</evidence>
<evidence type="ECO:0000256" key="1">
    <source>
        <dbReference type="ARBA" id="ARBA00022801"/>
    </source>
</evidence>
<dbReference type="InterPro" id="IPR001701">
    <property type="entry name" value="Glyco_hydro_9"/>
</dbReference>
<dbReference type="PROSITE" id="PS51172">
    <property type="entry name" value="CBM3"/>
    <property type="match status" value="1"/>
</dbReference>
<feature type="chain" id="PRO_5001464963" evidence="5">
    <location>
        <begin position="31"/>
        <end position="950"/>
    </location>
</feature>
<evidence type="ECO:0000256" key="2">
    <source>
        <dbReference type="ARBA" id="ARBA00023277"/>
    </source>
</evidence>
<accession>A0A011UWL6</accession>
<evidence type="ECO:0000313" key="9">
    <source>
        <dbReference type="Proteomes" id="UP000021369"/>
    </source>
</evidence>
<dbReference type="Proteomes" id="UP000021369">
    <property type="component" value="Unassembled WGS sequence"/>
</dbReference>
<protein>
    <submittedName>
        <fullName evidence="8">Glycoside hydrolase</fullName>
    </submittedName>
</protein>
<dbReference type="AlphaFoldDB" id="A0A011UWL6"/>
<dbReference type="GO" id="GO:0000272">
    <property type="term" value="P:polysaccharide catabolic process"/>
    <property type="evidence" value="ECO:0007669"/>
    <property type="project" value="UniProtKB-KW"/>
</dbReference>
<keyword evidence="9" id="KW-1185">Reference proteome</keyword>
<dbReference type="InterPro" id="IPR036966">
    <property type="entry name" value="CBM3_sf"/>
</dbReference>